<dbReference type="EMBL" id="JAGFNZ010000002">
    <property type="protein sequence ID" value="MBW7572455.1"/>
    <property type="molecule type" value="Genomic_DNA"/>
</dbReference>
<name>A0ABS7DMB9_9FIRM</name>
<comment type="caution">
    <text evidence="2">The sequence shown here is derived from an EMBL/GenBank/DDBJ whole genome shotgun (WGS) entry which is preliminary data.</text>
</comment>
<evidence type="ECO:0000256" key="1">
    <source>
        <dbReference type="SAM" id="MobiDB-lite"/>
    </source>
</evidence>
<feature type="region of interest" description="Disordered" evidence="1">
    <location>
        <begin position="1"/>
        <end position="22"/>
    </location>
</feature>
<organism evidence="2 3">
    <name type="scientific">Caproiciproducens faecalis</name>
    <dbReference type="NCBI Taxonomy" id="2820301"/>
    <lineage>
        <taxon>Bacteria</taxon>
        <taxon>Bacillati</taxon>
        <taxon>Bacillota</taxon>
        <taxon>Clostridia</taxon>
        <taxon>Eubacteriales</taxon>
        <taxon>Acutalibacteraceae</taxon>
        <taxon>Caproiciproducens</taxon>
    </lineage>
</organism>
<evidence type="ECO:0000313" key="3">
    <source>
        <dbReference type="Proteomes" id="UP000719942"/>
    </source>
</evidence>
<proteinExistence type="predicted"/>
<reference evidence="2 3" key="1">
    <citation type="submission" date="2021-03" db="EMBL/GenBank/DDBJ databases">
        <title>Caproiciproducens sp. nov. isolated from feces of cow.</title>
        <authorList>
            <person name="Choi J.-Y."/>
        </authorList>
    </citation>
    <scope>NUCLEOTIDE SEQUENCE [LARGE SCALE GENOMIC DNA]</scope>
    <source>
        <strain evidence="2 3">AGMB10547</strain>
    </source>
</reference>
<accession>A0ABS7DMB9</accession>
<gene>
    <name evidence="2" type="ORF">J5W02_06470</name>
</gene>
<protein>
    <submittedName>
        <fullName evidence="2">Uncharacterized protein</fullName>
    </submittedName>
</protein>
<dbReference type="Proteomes" id="UP000719942">
    <property type="component" value="Unassembled WGS sequence"/>
</dbReference>
<sequence>MKFDQEELGTCTRTQKDQGISEEPPVLLSKEISDDSTDLTLLITKSDFISLVKRLIAKLGLKSCNVEENKGFFALQCYRSSEEFGVGCLFENRELAKEDIEILHTVASRNYLIFTYFNLKFSKCVDFARTDIDIVNGKDFLKMVKENLNITMIR</sequence>
<dbReference type="RefSeq" id="WP_219964861.1">
    <property type="nucleotide sequence ID" value="NZ_JAGFNZ010000002.1"/>
</dbReference>
<keyword evidence="3" id="KW-1185">Reference proteome</keyword>
<evidence type="ECO:0000313" key="2">
    <source>
        <dbReference type="EMBL" id="MBW7572455.1"/>
    </source>
</evidence>